<reference evidence="2" key="1">
    <citation type="submission" date="2021-04" db="EMBL/GenBank/DDBJ databases">
        <title>Pseudaminobacter soli sp. nov., isolated from paddy soil contaminated by heavy metals.</title>
        <authorList>
            <person name="Zhang K."/>
        </authorList>
    </citation>
    <scope>NUCLEOTIDE SEQUENCE</scope>
    <source>
        <strain evidence="2">19-2017</strain>
    </source>
</reference>
<dbReference type="Proteomes" id="UP000680348">
    <property type="component" value="Unassembled WGS sequence"/>
</dbReference>
<sequence>MSIDRADKDHTKSRKLSETIREVKNAAADRADVVVELRDATSVRLQLLAAELAPVFAEVPSDADIFDFALSSGLQPRLWIDAISHVAMGRDHRTYRFIRDTRNGRIVLAESPKIAVIVEAVTRYVAERIVEREQFLQGEVEPAIQKQFPAQDQETIGEPATGARRRGGSFLGGVLVFVSGFGFGLAVAIALLWQQLTGSLQ</sequence>
<keyword evidence="1" id="KW-0812">Transmembrane</keyword>
<name>A0A942E5C3_9HYPH</name>
<comment type="caution">
    <text evidence="2">The sequence shown here is derived from an EMBL/GenBank/DDBJ whole genome shotgun (WGS) entry which is preliminary data.</text>
</comment>
<organism evidence="2 3">
    <name type="scientific">Pseudaminobacter soli</name>
    <name type="common">ex Zhang et al. 2022</name>
    <dbReference type="NCBI Taxonomy" id="2831468"/>
    <lineage>
        <taxon>Bacteria</taxon>
        <taxon>Pseudomonadati</taxon>
        <taxon>Pseudomonadota</taxon>
        <taxon>Alphaproteobacteria</taxon>
        <taxon>Hyphomicrobiales</taxon>
        <taxon>Phyllobacteriaceae</taxon>
        <taxon>Pseudaminobacter</taxon>
    </lineage>
</organism>
<keyword evidence="3" id="KW-1185">Reference proteome</keyword>
<dbReference type="EMBL" id="JAGWCR010000011">
    <property type="protein sequence ID" value="MBS3650835.1"/>
    <property type="molecule type" value="Genomic_DNA"/>
</dbReference>
<gene>
    <name evidence="2" type="ORF">KEU06_19680</name>
</gene>
<dbReference type="RefSeq" id="WP_188256397.1">
    <property type="nucleotide sequence ID" value="NZ_JABVCF010000011.1"/>
</dbReference>
<evidence type="ECO:0000256" key="1">
    <source>
        <dbReference type="SAM" id="Phobius"/>
    </source>
</evidence>
<dbReference type="AlphaFoldDB" id="A0A942E5C3"/>
<keyword evidence="1" id="KW-0472">Membrane</keyword>
<keyword evidence="1" id="KW-1133">Transmembrane helix</keyword>
<proteinExistence type="predicted"/>
<feature type="transmembrane region" description="Helical" evidence="1">
    <location>
        <begin position="170"/>
        <end position="193"/>
    </location>
</feature>
<evidence type="ECO:0000313" key="3">
    <source>
        <dbReference type="Proteomes" id="UP000680348"/>
    </source>
</evidence>
<evidence type="ECO:0000313" key="2">
    <source>
        <dbReference type="EMBL" id="MBS3650835.1"/>
    </source>
</evidence>
<accession>A0A942E5C3</accession>
<protein>
    <submittedName>
        <fullName evidence="2">Uncharacterized protein</fullName>
    </submittedName>
</protein>